<dbReference type="InterPro" id="IPR046096">
    <property type="entry name" value="DUF6114"/>
</dbReference>
<keyword evidence="2" id="KW-1133">Transmembrane helix</keyword>
<organism evidence="3">
    <name type="scientific">Salinispora arenicola (strain CNS-205)</name>
    <dbReference type="NCBI Taxonomy" id="391037"/>
    <lineage>
        <taxon>Bacteria</taxon>
        <taxon>Bacillati</taxon>
        <taxon>Actinomycetota</taxon>
        <taxon>Actinomycetes</taxon>
        <taxon>Micromonosporales</taxon>
        <taxon>Micromonosporaceae</taxon>
        <taxon>Salinispora</taxon>
    </lineage>
</organism>
<dbReference type="eggNOG" id="COG3170">
    <property type="taxonomic scope" value="Bacteria"/>
</dbReference>
<feature type="transmembrane region" description="Helical" evidence="2">
    <location>
        <begin position="81"/>
        <end position="100"/>
    </location>
</feature>
<feature type="transmembrane region" description="Helical" evidence="2">
    <location>
        <begin position="107"/>
        <end position="124"/>
    </location>
</feature>
<feature type="compositionally biased region" description="Pro residues" evidence="1">
    <location>
        <begin position="229"/>
        <end position="241"/>
    </location>
</feature>
<keyword evidence="2" id="KW-0472">Membrane</keyword>
<evidence type="ECO:0000256" key="1">
    <source>
        <dbReference type="SAM" id="MobiDB-lite"/>
    </source>
</evidence>
<proteinExistence type="predicted"/>
<dbReference type="STRING" id="391037.Sare_0215"/>
<dbReference type="HOGENOM" id="CLU_039719_0_0_11"/>
<reference evidence="3" key="1">
    <citation type="submission" date="2007-10" db="EMBL/GenBank/DDBJ databases">
        <title>Complete sequence of Salinispora arenicola CNS-205.</title>
        <authorList>
            <consortium name="US DOE Joint Genome Institute"/>
            <person name="Copeland A."/>
            <person name="Lucas S."/>
            <person name="Lapidus A."/>
            <person name="Barry K."/>
            <person name="Glavina del Rio T."/>
            <person name="Dalin E."/>
            <person name="Tice H."/>
            <person name="Pitluck S."/>
            <person name="Foster B."/>
            <person name="Schmutz J."/>
            <person name="Larimer F."/>
            <person name="Land M."/>
            <person name="Hauser L."/>
            <person name="Kyrpides N."/>
            <person name="Ivanova N."/>
            <person name="Jensen P.R."/>
            <person name="Moore B.S."/>
            <person name="Penn K."/>
            <person name="Jenkins C."/>
            <person name="Udwary D."/>
            <person name="Xiang L."/>
            <person name="Gontang E."/>
            <person name="Richardson P."/>
        </authorList>
    </citation>
    <scope>NUCLEOTIDE SEQUENCE [LARGE SCALE GENOMIC DNA]</scope>
    <source>
        <strain evidence="3">CNS-205</strain>
    </source>
</reference>
<dbReference type="AlphaFoldDB" id="A8LXT4"/>
<dbReference type="OrthoDB" id="3535986at2"/>
<feature type="compositionally biased region" description="Pro residues" evidence="1">
    <location>
        <begin position="266"/>
        <end position="290"/>
    </location>
</feature>
<dbReference type="PATRIC" id="fig|391037.6.peg.220"/>
<feature type="region of interest" description="Disordered" evidence="1">
    <location>
        <begin position="211"/>
        <end position="326"/>
    </location>
</feature>
<evidence type="ECO:0000256" key="2">
    <source>
        <dbReference type="SAM" id="Phobius"/>
    </source>
</evidence>
<dbReference type="Pfam" id="PF19609">
    <property type="entry name" value="DUF6114"/>
    <property type="match status" value="1"/>
</dbReference>
<accession>A8LXT4</accession>
<gene>
    <name evidence="3" type="ordered locus">Sare_0215</name>
</gene>
<sequence length="461" mass="48699">MSTAAPQPARTSRLRPPWRAFRRLRPSWRAVRRSRPSWRAFRQWRRARPFWGGLLTLLAGLEIFGTTQMSLGGLTVQMGPTGFLSWLIPTILVTCGLLIWFSARQRIFYAVVAAVTAIFALIGVNLGGFFVGMLLGIVGSALAFAWTRDPRPPDQRGSEPADGSPDQHGAAGSPDPRVLPVLLGLAGLTAVTALASPAPAQGSWANGLSTSALPAGCPTPAPSSAEPGRPLPSPTDSPRPTPTGTLGQTPTGTLGQTPTGARDPSPTGPPSSRPSPTAPPSDPPATPSPRPTGAGCPGPAPRPTEDTETGEPLPRISPDAEQPVVNVVPSKLTGSKVTMTKLRFEGIVDLPTAEGTLKTLKFSMVKAVTDDFLLRVPGPADRTMRFATNELTIRGSVDFYTTRFAGRFLGIKIVLTPDLPLPDGIPLPVPIPISFTDPEIDLAFVTSDTLTAKPQLRLALD</sequence>
<feature type="compositionally biased region" description="Basic and acidic residues" evidence="1">
    <location>
        <begin position="149"/>
        <end position="159"/>
    </location>
</feature>
<name>A8LXT4_SALAI</name>
<dbReference type="EMBL" id="CP000850">
    <property type="protein sequence ID" value="ABV96150.1"/>
    <property type="molecule type" value="Genomic_DNA"/>
</dbReference>
<evidence type="ECO:0000313" key="3">
    <source>
        <dbReference type="EMBL" id="ABV96150.1"/>
    </source>
</evidence>
<feature type="compositionally biased region" description="Low complexity" evidence="1">
    <location>
        <begin position="242"/>
        <end position="265"/>
    </location>
</feature>
<feature type="region of interest" description="Disordered" evidence="1">
    <location>
        <begin position="149"/>
        <end position="176"/>
    </location>
</feature>
<protein>
    <submittedName>
        <fullName evidence="3">Uncharacterized protein</fullName>
    </submittedName>
</protein>
<keyword evidence="2" id="KW-0812">Transmembrane</keyword>
<dbReference type="KEGG" id="saq:Sare_0215"/>